<dbReference type="SUPFAM" id="SSF53213">
    <property type="entry name" value="LigB-like"/>
    <property type="match status" value="1"/>
</dbReference>
<evidence type="ECO:0000313" key="7">
    <source>
        <dbReference type="EMBL" id="CAI4212464.1"/>
    </source>
</evidence>
<evidence type="ECO:0000259" key="6">
    <source>
        <dbReference type="Pfam" id="PF02900"/>
    </source>
</evidence>
<evidence type="ECO:0000256" key="3">
    <source>
        <dbReference type="ARBA" id="ARBA00022723"/>
    </source>
</evidence>
<comment type="cofactor">
    <cofactor evidence="1">
        <name>Zn(2+)</name>
        <dbReference type="ChEBI" id="CHEBI:29105"/>
    </cofactor>
</comment>
<dbReference type="Pfam" id="PF02900">
    <property type="entry name" value="LigB"/>
    <property type="match status" value="1"/>
</dbReference>
<dbReference type="PANTHER" id="PTHR30096">
    <property type="entry name" value="4,5-DOPA DIOXYGENASE EXTRADIOL-LIKE PROTEIN"/>
    <property type="match status" value="1"/>
</dbReference>
<comment type="caution">
    <text evidence="7">The sequence shown here is derived from an EMBL/GenBank/DDBJ whole genome shotgun (WGS) entry which is preliminary data.</text>
</comment>
<dbReference type="GO" id="GO:0016702">
    <property type="term" value="F:oxidoreductase activity, acting on single donors with incorporation of molecular oxygen, incorporation of two atoms of oxygen"/>
    <property type="evidence" value="ECO:0007669"/>
    <property type="project" value="UniProtKB-ARBA"/>
</dbReference>
<dbReference type="CDD" id="cd07363">
    <property type="entry name" value="45_DOPA_Dioxygenase"/>
    <property type="match status" value="1"/>
</dbReference>
<sequence>MYRAPVICVSHGGGPLPILGDPNHGDIVASLSTRVPRILGLGTPRAPRAIIVVTAHWLEGHPTISSAPKHELYYDYYNFPEAAYSLKYDAPGSPEVAAEIRAAMLAEGLQPKLDAKRGWDHGVFIPFLLINPAADIPIVQVSVLESEDPAAHFRMGAALSKLRDSNVAIVGSGFASFHNLGILRRLRAPTNHADLAGFRARSDTWNVALSQVVSRPTRAERLARLRCWRGLPHSFEMHPSGGGEHFMPLLRCE</sequence>
<keyword evidence="4" id="KW-0862">Zinc</keyword>
<name>A0A9P1GY47_9PEZI</name>
<evidence type="ECO:0000256" key="5">
    <source>
        <dbReference type="ARBA" id="ARBA00023002"/>
    </source>
</evidence>
<dbReference type="PANTHER" id="PTHR30096:SF0">
    <property type="entry name" value="4,5-DOPA DIOXYGENASE EXTRADIOL-LIKE PROTEIN"/>
    <property type="match status" value="1"/>
</dbReference>
<organism evidence="7 8">
    <name type="scientific">Parascedosporium putredinis</name>
    <dbReference type="NCBI Taxonomy" id="1442378"/>
    <lineage>
        <taxon>Eukaryota</taxon>
        <taxon>Fungi</taxon>
        <taxon>Dikarya</taxon>
        <taxon>Ascomycota</taxon>
        <taxon>Pezizomycotina</taxon>
        <taxon>Sordariomycetes</taxon>
        <taxon>Hypocreomycetidae</taxon>
        <taxon>Microascales</taxon>
        <taxon>Microascaceae</taxon>
        <taxon>Parascedosporium</taxon>
    </lineage>
</organism>
<dbReference type="InterPro" id="IPR004183">
    <property type="entry name" value="Xdiol_dOase_suB"/>
</dbReference>
<evidence type="ECO:0000256" key="1">
    <source>
        <dbReference type="ARBA" id="ARBA00001947"/>
    </source>
</evidence>
<gene>
    <name evidence="7" type="ORF">PPNO1_LOCUS2221</name>
</gene>
<dbReference type="GO" id="GO:0008270">
    <property type="term" value="F:zinc ion binding"/>
    <property type="evidence" value="ECO:0007669"/>
    <property type="project" value="InterPro"/>
</dbReference>
<keyword evidence="5" id="KW-0560">Oxidoreductase</keyword>
<protein>
    <recommendedName>
        <fullName evidence="6">Extradiol ring-cleavage dioxygenase class III enzyme subunit B domain-containing protein</fullName>
    </recommendedName>
</protein>
<accession>A0A9P1GY47</accession>
<dbReference type="EMBL" id="CALLCH030000005">
    <property type="protein sequence ID" value="CAI4212464.1"/>
    <property type="molecule type" value="Genomic_DNA"/>
</dbReference>
<evidence type="ECO:0000313" key="8">
    <source>
        <dbReference type="Proteomes" id="UP000838763"/>
    </source>
</evidence>
<dbReference type="PIRSF" id="PIRSF006157">
    <property type="entry name" value="Doxgns_DODA"/>
    <property type="match status" value="1"/>
</dbReference>
<dbReference type="GO" id="GO:0008198">
    <property type="term" value="F:ferrous iron binding"/>
    <property type="evidence" value="ECO:0007669"/>
    <property type="project" value="InterPro"/>
</dbReference>
<dbReference type="Gene3D" id="3.40.830.10">
    <property type="entry name" value="LigB-like"/>
    <property type="match status" value="1"/>
</dbReference>
<dbReference type="Proteomes" id="UP000838763">
    <property type="component" value="Unassembled WGS sequence"/>
</dbReference>
<keyword evidence="3" id="KW-0479">Metal-binding</keyword>
<comment type="similarity">
    <text evidence="2">Belongs to the DODA-type extradiol aromatic ring-opening dioxygenase family.</text>
</comment>
<dbReference type="OrthoDB" id="264015at2759"/>
<evidence type="ECO:0000256" key="2">
    <source>
        <dbReference type="ARBA" id="ARBA00007581"/>
    </source>
</evidence>
<dbReference type="AlphaFoldDB" id="A0A9P1GY47"/>
<feature type="domain" description="Extradiol ring-cleavage dioxygenase class III enzyme subunit B" evidence="6">
    <location>
        <begin position="46"/>
        <end position="180"/>
    </location>
</feature>
<evidence type="ECO:0000256" key="4">
    <source>
        <dbReference type="ARBA" id="ARBA00022833"/>
    </source>
</evidence>
<dbReference type="InterPro" id="IPR014436">
    <property type="entry name" value="Extradiol_dOase_DODA"/>
</dbReference>
<proteinExistence type="inferred from homology"/>
<keyword evidence="8" id="KW-1185">Reference proteome</keyword>
<reference evidence="7" key="1">
    <citation type="submission" date="2022-11" db="EMBL/GenBank/DDBJ databases">
        <authorList>
            <person name="Scott C."/>
            <person name="Bruce N."/>
        </authorList>
    </citation>
    <scope>NUCLEOTIDE SEQUENCE</scope>
</reference>